<keyword evidence="2" id="KW-0813">Transport</keyword>
<dbReference type="InParanoid" id="A0A1E7G087"/>
<keyword evidence="10" id="KW-1185">Reference proteome</keyword>
<reference evidence="9 10" key="1">
    <citation type="submission" date="2016-09" db="EMBL/GenBank/DDBJ databases">
        <title>Extensive genetic diversity and differential bi-allelic expression allows diatom success in the polar Southern Ocean.</title>
        <authorList>
            <consortium name="DOE Joint Genome Institute"/>
            <person name="Mock T."/>
            <person name="Otillar R.P."/>
            <person name="Strauss J."/>
            <person name="Dupont C."/>
            <person name="Frickenhaus S."/>
            <person name="Maumus F."/>
            <person name="Mcmullan M."/>
            <person name="Sanges R."/>
            <person name="Schmutz J."/>
            <person name="Toseland A."/>
            <person name="Valas R."/>
            <person name="Veluchamy A."/>
            <person name="Ward B.J."/>
            <person name="Allen A."/>
            <person name="Barry K."/>
            <person name="Falciatore A."/>
            <person name="Ferrante M."/>
            <person name="Fortunato A.E."/>
            <person name="Gloeckner G."/>
            <person name="Gruber A."/>
            <person name="Hipkin R."/>
            <person name="Janech M."/>
            <person name="Kroth P."/>
            <person name="Leese F."/>
            <person name="Lindquist E."/>
            <person name="Lyon B.R."/>
            <person name="Martin J."/>
            <person name="Mayer C."/>
            <person name="Parker M."/>
            <person name="Quesneville H."/>
            <person name="Raymond J."/>
            <person name="Uhlig C."/>
            <person name="Valentin K.U."/>
            <person name="Worden A.Z."/>
            <person name="Armbrust E.V."/>
            <person name="Bowler C."/>
            <person name="Green B."/>
            <person name="Moulton V."/>
            <person name="Van Oosterhout C."/>
            <person name="Grigoriev I."/>
        </authorList>
    </citation>
    <scope>NUCLEOTIDE SEQUENCE [LARGE SCALE GENOMIC DNA]</scope>
    <source>
        <strain evidence="9 10">CCMP1102</strain>
    </source>
</reference>
<feature type="transmembrane region" description="Helical" evidence="8">
    <location>
        <begin position="16"/>
        <end position="42"/>
    </location>
</feature>
<feature type="transmembrane region" description="Helical" evidence="8">
    <location>
        <begin position="54"/>
        <end position="75"/>
    </location>
</feature>
<feature type="transmembrane region" description="Helical" evidence="8">
    <location>
        <begin position="95"/>
        <end position="119"/>
    </location>
</feature>
<feature type="transmembrane region" description="Helical" evidence="8">
    <location>
        <begin position="380"/>
        <end position="398"/>
    </location>
</feature>
<evidence type="ECO:0000256" key="2">
    <source>
        <dbReference type="ARBA" id="ARBA00022448"/>
    </source>
</evidence>
<dbReference type="Proteomes" id="UP000095751">
    <property type="component" value="Unassembled WGS sequence"/>
</dbReference>
<evidence type="ECO:0000256" key="5">
    <source>
        <dbReference type="ARBA" id="ARBA00022989"/>
    </source>
</evidence>
<evidence type="ECO:0000256" key="4">
    <source>
        <dbReference type="ARBA" id="ARBA00022692"/>
    </source>
</evidence>
<dbReference type="Pfam" id="PF01925">
    <property type="entry name" value="TauE"/>
    <property type="match status" value="2"/>
</dbReference>
<evidence type="ECO:0008006" key="11">
    <source>
        <dbReference type="Google" id="ProtNLM"/>
    </source>
</evidence>
<feature type="transmembrane region" description="Helical" evidence="8">
    <location>
        <begin position="321"/>
        <end position="343"/>
    </location>
</feature>
<feature type="region of interest" description="Disordered" evidence="7">
    <location>
        <begin position="198"/>
        <end position="278"/>
    </location>
</feature>
<evidence type="ECO:0000256" key="7">
    <source>
        <dbReference type="SAM" id="MobiDB-lite"/>
    </source>
</evidence>
<keyword evidence="5 8" id="KW-1133">Transmembrane helix</keyword>
<dbReference type="EMBL" id="KV784353">
    <property type="protein sequence ID" value="OEU23613.1"/>
    <property type="molecule type" value="Genomic_DNA"/>
</dbReference>
<name>A0A1E7G087_9STRA</name>
<evidence type="ECO:0000313" key="9">
    <source>
        <dbReference type="EMBL" id="OEU23613.1"/>
    </source>
</evidence>
<feature type="region of interest" description="Disordered" evidence="7">
    <location>
        <begin position="127"/>
        <end position="155"/>
    </location>
</feature>
<sequence>MSDGDGDDGSGTMDHLIIASMAVFIGSIVEGILGFGCSLVWMSFFPLFTSIQDAVGVLQPMHLALNLFIVCHIYKSCTPSELQPLLMTAPFGILFGLWIVTSWSSNAIDCVLGIFLIVYTMIKSKNDNDDDNDDQNRNESSKMKMKSSNHSHNDRSDIIGQEATAAAGVINNRNNYKNQIKRKTSDIELESILDIENGDDNIEEKKDDSTQPSSPISANIPCAESQLSPLTHRYNTHNNNNNNNSLAVPNLNSNHHATTKTTTKTTTTITSSKNSKHNMTRNPTAIVAGFVGGALMGAFGTGGPAFLIYAKEAGWQKQPEIFRANMQLLFFVVNVPVIISQYYEGIITFERCQASLYLLPALMLGGHLGGLLATKVPRDKFQLLVVNGLRIMGVMFLIEATR</sequence>
<protein>
    <recommendedName>
        <fullName evidence="11">Membrane transporter protein</fullName>
    </recommendedName>
</protein>
<proteinExistence type="predicted"/>
<dbReference type="PANTHER" id="PTHR30269:SF37">
    <property type="entry name" value="MEMBRANE TRANSPORTER PROTEIN"/>
    <property type="match status" value="1"/>
</dbReference>
<feature type="compositionally biased region" description="Low complexity" evidence="7">
    <location>
        <begin position="236"/>
        <end position="273"/>
    </location>
</feature>
<dbReference type="InterPro" id="IPR002781">
    <property type="entry name" value="TM_pro_TauE-like"/>
</dbReference>
<keyword evidence="6 8" id="KW-0472">Membrane</keyword>
<feature type="transmembrane region" description="Helical" evidence="8">
    <location>
        <begin position="285"/>
        <end position="309"/>
    </location>
</feature>
<keyword evidence="3" id="KW-1003">Cell membrane</keyword>
<dbReference type="InterPro" id="IPR052017">
    <property type="entry name" value="TSUP"/>
</dbReference>
<feature type="transmembrane region" description="Helical" evidence="8">
    <location>
        <begin position="355"/>
        <end position="374"/>
    </location>
</feature>
<dbReference type="KEGG" id="fcy:FRACYDRAFT_259432"/>
<organism evidence="9 10">
    <name type="scientific">Fragilariopsis cylindrus CCMP1102</name>
    <dbReference type="NCBI Taxonomy" id="635003"/>
    <lineage>
        <taxon>Eukaryota</taxon>
        <taxon>Sar</taxon>
        <taxon>Stramenopiles</taxon>
        <taxon>Ochrophyta</taxon>
        <taxon>Bacillariophyta</taxon>
        <taxon>Bacillariophyceae</taxon>
        <taxon>Bacillariophycidae</taxon>
        <taxon>Bacillariales</taxon>
        <taxon>Bacillariaceae</taxon>
        <taxon>Fragilariopsis</taxon>
    </lineage>
</organism>
<accession>A0A1E7G087</accession>
<evidence type="ECO:0000256" key="1">
    <source>
        <dbReference type="ARBA" id="ARBA00004651"/>
    </source>
</evidence>
<evidence type="ECO:0000313" key="10">
    <source>
        <dbReference type="Proteomes" id="UP000095751"/>
    </source>
</evidence>
<keyword evidence="4 8" id="KW-0812">Transmembrane</keyword>
<gene>
    <name evidence="9" type="ORF">FRACYDRAFT_259432</name>
</gene>
<evidence type="ECO:0000256" key="3">
    <source>
        <dbReference type="ARBA" id="ARBA00022475"/>
    </source>
</evidence>
<evidence type="ECO:0000256" key="8">
    <source>
        <dbReference type="SAM" id="Phobius"/>
    </source>
</evidence>
<comment type="subcellular location">
    <subcellularLocation>
        <location evidence="1">Cell membrane</location>
        <topology evidence="1">Multi-pass membrane protein</topology>
    </subcellularLocation>
</comment>
<evidence type="ECO:0000256" key="6">
    <source>
        <dbReference type="ARBA" id="ARBA00023136"/>
    </source>
</evidence>
<dbReference type="PANTHER" id="PTHR30269">
    <property type="entry name" value="TRANSMEMBRANE PROTEIN YFCA"/>
    <property type="match status" value="1"/>
</dbReference>
<dbReference type="AlphaFoldDB" id="A0A1E7G087"/>
<dbReference type="GO" id="GO:0005886">
    <property type="term" value="C:plasma membrane"/>
    <property type="evidence" value="ECO:0007669"/>
    <property type="project" value="UniProtKB-SubCell"/>
</dbReference>